<dbReference type="InterPro" id="IPR001188">
    <property type="entry name" value="Sperm_putr-bd"/>
</dbReference>
<comment type="subcellular location">
    <subcellularLocation>
        <location evidence="1">Periplasm</location>
    </subcellularLocation>
</comment>
<keyword evidence="6" id="KW-1185">Reference proteome</keyword>
<dbReference type="eggNOG" id="COG0687">
    <property type="taxonomic scope" value="Bacteria"/>
</dbReference>
<accession>A9WJ88</accession>
<evidence type="ECO:0000256" key="2">
    <source>
        <dbReference type="ARBA" id="ARBA00022448"/>
    </source>
</evidence>
<sequence length="350" mass="39134">MLPRLISTILLCCILIGCTIPPSPPSLPSSLPVLHILNRETSIDHALLVQFTAETGVDIAYHTYRSSEEAYNLLTTSKQGYDLIIVSDELAERLRREQRLAVLNHERITHLNNIDPVFARSSIDPGYRFCVPYLWRIVGLGYRYSAIGREIESLAAAFDLAQIKRMALIDDARVSLGLVLIMLGYSPNTSDPVAIGAARDWLLTVRPYIQYLAANDGQDMLQQDRVDIVVEWSGDLLQVARTDDNLRFAIPQEGSLFTVDSMCIPTGSAQQAAAEQFIDFILDAENGAALANTTRYGTPNQAAWPLLDAELQAQIQHQQTLEQRGLLFRLIDVDPAVRELYRAAWIEVRQ</sequence>
<dbReference type="KEGG" id="cau:Caur_1135"/>
<dbReference type="HOGENOM" id="CLU_026974_1_1_0"/>
<dbReference type="EnsemblBacteria" id="ABY34365">
    <property type="protein sequence ID" value="ABY34365"/>
    <property type="gene ID" value="Caur_1135"/>
</dbReference>
<dbReference type="PANTHER" id="PTHR30222:SF17">
    <property type="entry name" value="SPERMIDINE_PUTRESCINE-BINDING PERIPLASMIC PROTEIN"/>
    <property type="match status" value="1"/>
</dbReference>
<dbReference type="SUPFAM" id="SSF53850">
    <property type="entry name" value="Periplasmic binding protein-like II"/>
    <property type="match status" value="1"/>
</dbReference>
<dbReference type="GO" id="GO:0015846">
    <property type="term" value="P:polyamine transport"/>
    <property type="evidence" value="ECO:0000318"/>
    <property type="project" value="GO_Central"/>
</dbReference>
<name>A9WJ88_CHLAA</name>
<keyword evidence="4" id="KW-0574">Periplasm</keyword>
<reference evidence="6" key="1">
    <citation type="journal article" date="2011" name="BMC Genomics">
        <title>Complete genome sequence of the filamentous anoxygenic phototrophic bacterium Chloroflexus aurantiacus.</title>
        <authorList>
            <person name="Tang K.H."/>
            <person name="Barry K."/>
            <person name="Chertkov O."/>
            <person name="Dalin E."/>
            <person name="Han C.S."/>
            <person name="Hauser L.J."/>
            <person name="Honchak B.M."/>
            <person name="Karbach L.E."/>
            <person name="Land M.L."/>
            <person name="Lapidus A."/>
            <person name="Larimer F.W."/>
            <person name="Mikhailova N."/>
            <person name="Pitluck S."/>
            <person name="Pierson B.K."/>
            <person name="Blankenship R.E."/>
        </authorList>
    </citation>
    <scope>NUCLEOTIDE SEQUENCE [LARGE SCALE GENOMIC DNA]</scope>
    <source>
        <strain evidence="6">ATCC 29366 / DSM 635 / J-10-fl</strain>
    </source>
</reference>
<dbReference type="RefSeq" id="WP_012257021.1">
    <property type="nucleotide sequence ID" value="NC_010175.1"/>
</dbReference>
<dbReference type="InParanoid" id="A9WJ88"/>
<evidence type="ECO:0000313" key="6">
    <source>
        <dbReference type="Proteomes" id="UP000002008"/>
    </source>
</evidence>
<dbReference type="PRINTS" id="PR00909">
    <property type="entry name" value="SPERMDNBNDNG"/>
</dbReference>
<dbReference type="Gene3D" id="3.40.190.10">
    <property type="entry name" value="Periplasmic binding protein-like II"/>
    <property type="match status" value="2"/>
</dbReference>
<evidence type="ECO:0000256" key="1">
    <source>
        <dbReference type="ARBA" id="ARBA00004418"/>
    </source>
</evidence>
<dbReference type="GO" id="GO:0019808">
    <property type="term" value="F:polyamine binding"/>
    <property type="evidence" value="ECO:0007669"/>
    <property type="project" value="InterPro"/>
</dbReference>
<dbReference type="PANTHER" id="PTHR30222">
    <property type="entry name" value="SPERMIDINE/PUTRESCINE-BINDING PERIPLASMIC PROTEIN"/>
    <property type="match status" value="1"/>
</dbReference>
<keyword evidence="3" id="KW-0732">Signal</keyword>
<protein>
    <submittedName>
        <fullName evidence="5">Extracellular solute-binding protein family 1</fullName>
    </submittedName>
</protein>
<dbReference type="PROSITE" id="PS51257">
    <property type="entry name" value="PROKAR_LIPOPROTEIN"/>
    <property type="match status" value="1"/>
</dbReference>
<evidence type="ECO:0000313" key="5">
    <source>
        <dbReference type="EMBL" id="ABY34365.1"/>
    </source>
</evidence>
<dbReference type="Proteomes" id="UP000002008">
    <property type="component" value="Chromosome"/>
</dbReference>
<evidence type="ECO:0000256" key="3">
    <source>
        <dbReference type="ARBA" id="ARBA00022729"/>
    </source>
</evidence>
<organism evidence="5 6">
    <name type="scientific">Chloroflexus aurantiacus (strain ATCC 29366 / DSM 635 / J-10-fl)</name>
    <dbReference type="NCBI Taxonomy" id="324602"/>
    <lineage>
        <taxon>Bacteria</taxon>
        <taxon>Bacillati</taxon>
        <taxon>Chloroflexota</taxon>
        <taxon>Chloroflexia</taxon>
        <taxon>Chloroflexales</taxon>
        <taxon>Chloroflexineae</taxon>
        <taxon>Chloroflexaceae</taxon>
        <taxon>Chloroflexus</taxon>
    </lineage>
</organism>
<gene>
    <name evidence="5" type="ordered locus">Caur_1135</name>
</gene>
<dbReference type="CDD" id="cd13590">
    <property type="entry name" value="PBP2_PotD_PotF_like"/>
    <property type="match status" value="1"/>
</dbReference>
<evidence type="ECO:0000256" key="4">
    <source>
        <dbReference type="ARBA" id="ARBA00022764"/>
    </source>
</evidence>
<dbReference type="Pfam" id="PF13416">
    <property type="entry name" value="SBP_bac_8"/>
    <property type="match status" value="1"/>
</dbReference>
<dbReference type="InterPro" id="IPR006059">
    <property type="entry name" value="SBP"/>
</dbReference>
<dbReference type="AlphaFoldDB" id="A9WJ88"/>
<dbReference type="PATRIC" id="fig|324602.8.peg.1298"/>
<dbReference type="EMBL" id="CP000909">
    <property type="protein sequence ID" value="ABY34365.1"/>
    <property type="molecule type" value="Genomic_DNA"/>
</dbReference>
<dbReference type="GO" id="GO:0042597">
    <property type="term" value="C:periplasmic space"/>
    <property type="evidence" value="ECO:0007669"/>
    <property type="project" value="UniProtKB-SubCell"/>
</dbReference>
<dbReference type="STRING" id="324602.Caur_1135"/>
<keyword evidence="2" id="KW-0813">Transport</keyword>
<proteinExistence type="predicted"/>